<comment type="caution">
    <text evidence="1">The sequence shown here is derived from an EMBL/GenBank/DDBJ whole genome shotgun (WGS) entry which is preliminary data.</text>
</comment>
<sequence>IVSEGINSSSKLFAIDEKQLQYFIDYAVKITEDCTLETVLFLYSKIMFCMSKYKDFCDSVKLIEVTAANIDVVSMVIKFHSLHTHLDCLDHTVGWYFEAFTE</sequence>
<reference evidence="1" key="2">
    <citation type="submission" date="2017-10" db="EMBL/GenBank/DDBJ databases">
        <title>Ladona fulva Genome sequencing and assembly.</title>
        <authorList>
            <person name="Murali S."/>
            <person name="Richards S."/>
            <person name="Bandaranaike D."/>
            <person name="Bellair M."/>
            <person name="Blankenburg K."/>
            <person name="Chao H."/>
            <person name="Dinh H."/>
            <person name="Doddapaneni H."/>
            <person name="Dugan-Rocha S."/>
            <person name="Elkadiri S."/>
            <person name="Gnanaolivu R."/>
            <person name="Hernandez B."/>
            <person name="Skinner E."/>
            <person name="Javaid M."/>
            <person name="Lee S."/>
            <person name="Li M."/>
            <person name="Ming W."/>
            <person name="Munidasa M."/>
            <person name="Muniz J."/>
            <person name="Nguyen L."/>
            <person name="Hughes D."/>
            <person name="Osuji N."/>
            <person name="Pu L.-L."/>
            <person name="Puazo M."/>
            <person name="Qu C."/>
            <person name="Quiroz J."/>
            <person name="Raj R."/>
            <person name="Weissenberger G."/>
            <person name="Xin Y."/>
            <person name="Zou X."/>
            <person name="Han Y."/>
            <person name="Worley K."/>
            <person name="Muzny D."/>
            <person name="Gibbs R."/>
        </authorList>
    </citation>
    <scope>NUCLEOTIDE SEQUENCE</scope>
    <source>
        <strain evidence="1">Sampled in the wild</strain>
    </source>
</reference>
<feature type="non-terminal residue" evidence="1">
    <location>
        <position position="102"/>
    </location>
</feature>
<dbReference type="AlphaFoldDB" id="A0A8K0KHW5"/>
<feature type="non-terminal residue" evidence="1">
    <location>
        <position position="1"/>
    </location>
</feature>
<organism evidence="1 2">
    <name type="scientific">Ladona fulva</name>
    <name type="common">Scarce chaser dragonfly</name>
    <name type="synonym">Libellula fulva</name>
    <dbReference type="NCBI Taxonomy" id="123851"/>
    <lineage>
        <taxon>Eukaryota</taxon>
        <taxon>Metazoa</taxon>
        <taxon>Ecdysozoa</taxon>
        <taxon>Arthropoda</taxon>
        <taxon>Hexapoda</taxon>
        <taxon>Insecta</taxon>
        <taxon>Pterygota</taxon>
        <taxon>Palaeoptera</taxon>
        <taxon>Odonata</taxon>
        <taxon>Epiprocta</taxon>
        <taxon>Anisoptera</taxon>
        <taxon>Libelluloidea</taxon>
        <taxon>Libellulidae</taxon>
        <taxon>Ladona</taxon>
    </lineage>
</organism>
<evidence type="ECO:0000313" key="2">
    <source>
        <dbReference type="Proteomes" id="UP000792457"/>
    </source>
</evidence>
<proteinExistence type="predicted"/>
<protein>
    <submittedName>
        <fullName evidence="1">Uncharacterized protein</fullName>
    </submittedName>
</protein>
<accession>A0A8K0KHW5</accession>
<reference evidence="1" key="1">
    <citation type="submission" date="2013-04" db="EMBL/GenBank/DDBJ databases">
        <authorList>
            <person name="Qu J."/>
            <person name="Murali S.C."/>
            <person name="Bandaranaike D."/>
            <person name="Bellair M."/>
            <person name="Blankenburg K."/>
            <person name="Chao H."/>
            <person name="Dinh H."/>
            <person name="Doddapaneni H."/>
            <person name="Downs B."/>
            <person name="Dugan-Rocha S."/>
            <person name="Elkadiri S."/>
            <person name="Gnanaolivu R.D."/>
            <person name="Hernandez B."/>
            <person name="Javaid M."/>
            <person name="Jayaseelan J.C."/>
            <person name="Lee S."/>
            <person name="Li M."/>
            <person name="Ming W."/>
            <person name="Munidasa M."/>
            <person name="Muniz J."/>
            <person name="Nguyen L."/>
            <person name="Ongeri F."/>
            <person name="Osuji N."/>
            <person name="Pu L.-L."/>
            <person name="Puazo M."/>
            <person name="Qu C."/>
            <person name="Quiroz J."/>
            <person name="Raj R."/>
            <person name="Weissenberger G."/>
            <person name="Xin Y."/>
            <person name="Zou X."/>
            <person name="Han Y."/>
            <person name="Richards S."/>
            <person name="Worley K."/>
            <person name="Muzny D."/>
            <person name="Gibbs R."/>
        </authorList>
    </citation>
    <scope>NUCLEOTIDE SEQUENCE</scope>
    <source>
        <strain evidence="1">Sampled in the wild</strain>
    </source>
</reference>
<evidence type="ECO:0000313" key="1">
    <source>
        <dbReference type="EMBL" id="KAG8234837.1"/>
    </source>
</evidence>
<dbReference type="Proteomes" id="UP000792457">
    <property type="component" value="Unassembled WGS sequence"/>
</dbReference>
<gene>
    <name evidence="1" type="ORF">J437_LFUL014686</name>
</gene>
<name>A0A8K0KHW5_LADFU</name>
<keyword evidence="2" id="KW-1185">Reference proteome</keyword>
<dbReference type="EMBL" id="KZ308850">
    <property type="protein sequence ID" value="KAG8234837.1"/>
    <property type="molecule type" value="Genomic_DNA"/>
</dbReference>